<proteinExistence type="predicted"/>
<protein>
    <recommendedName>
        <fullName evidence="3">Secreted protein</fullName>
    </recommendedName>
</protein>
<name>A0ABR4F1M2_9PEZI</name>
<comment type="caution">
    <text evidence="1">The sequence shown here is derived from an EMBL/GenBank/DDBJ whole genome shotgun (WGS) entry which is preliminary data.</text>
</comment>
<evidence type="ECO:0000313" key="1">
    <source>
        <dbReference type="EMBL" id="KAL2288584.1"/>
    </source>
</evidence>
<gene>
    <name evidence="1" type="ORF">FJTKL_03943</name>
</gene>
<keyword evidence="2" id="KW-1185">Reference proteome</keyword>
<organism evidence="1 2">
    <name type="scientific">Diaporthe vaccinii</name>
    <dbReference type="NCBI Taxonomy" id="105482"/>
    <lineage>
        <taxon>Eukaryota</taxon>
        <taxon>Fungi</taxon>
        <taxon>Dikarya</taxon>
        <taxon>Ascomycota</taxon>
        <taxon>Pezizomycotina</taxon>
        <taxon>Sordariomycetes</taxon>
        <taxon>Sordariomycetidae</taxon>
        <taxon>Diaporthales</taxon>
        <taxon>Diaporthaceae</taxon>
        <taxon>Diaporthe</taxon>
        <taxon>Diaporthe eres species complex</taxon>
    </lineage>
</organism>
<dbReference type="EMBL" id="JBAWTH010000016">
    <property type="protein sequence ID" value="KAL2288584.1"/>
    <property type="molecule type" value="Genomic_DNA"/>
</dbReference>
<evidence type="ECO:0000313" key="2">
    <source>
        <dbReference type="Proteomes" id="UP001600888"/>
    </source>
</evidence>
<reference evidence="1 2" key="1">
    <citation type="submission" date="2024-03" db="EMBL/GenBank/DDBJ databases">
        <title>A high-quality draft genome sequence of Diaporthe vaccinii, a causative agent of upright dieback and viscid rot disease in cranberry plants.</title>
        <authorList>
            <person name="Sarrasin M."/>
            <person name="Lang B.F."/>
            <person name="Burger G."/>
        </authorList>
    </citation>
    <scope>NUCLEOTIDE SEQUENCE [LARGE SCALE GENOMIC DNA]</scope>
    <source>
        <strain evidence="1 2">IS7</strain>
    </source>
</reference>
<dbReference type="Proteomes" id="UP001600888">
    <property type="component" value="Unassembled WGS sequence"/>
</dbReference>
<evidence type="ECO:0008006" key="3">
    <source>
        <dbReference type="Google" id="ProtNLM"/>
    </source>
</evidence>
<sequence>MLILNLVVIVGRGTLLSVLLLNSRSHAFRQGTLLIIRGIIVLIQYPISCLAQTKIDGKSWCPTSGHQTALRCRVLPANARIFYARPTTQ</sequence>
<accession>A0ABR4F1M2</accession>